<comment type="similarity">
    <text evidence="3 7">Belongs to the PRA1 family.</text>
</comment>
<feature type="transmembrane region" description="Helical" evidence="7">
    <location>
        <begin position="143"/>
        <end position="160"/>
    </location>
</feature>
<evidence type="ECO:0000256" key="1">
    <source>
        <dbReference type="ARBA" id="ARBA00002501"/>
    </source>
</evidence>
<dbReference type="GO" id="GO:0005783">
    <property type="term" value="C:endoplasmic reticulum"/>
    <property type="evidence" value="ECO:0007669"/>
    <property type="project" value="UniProtKB-ARBA"/>
</dbReference>
<evidence type="ECO:0000256" key="6">
    <source>
        <dbReference type="ARBA" id="ARBA00023136"/>
    </source>
</evidence>
<keyword evidence="6 7" id="KW-0472">Membrane</keyword>
<feature type="transmembrane region" description="Helical" evidence="7">
    <location>
        <begin position="117"/>
        <end position="137"/>
    </location>
</feature>
<evidence type="ECO:0000313" key="8">
    <source>
        <dbReference type="EMBL" id="THF94007.1"/>
    </source>
</evidence>
<keyword evidence="9" id="KW-1185">Reference proteome</keyword>
<keyword evidence="4 7" id="KW-0812">Transmembrane</keyword>
<comment type="caution">
    <text evidence="8">The sequence shown here is derived from an EMBL/GenBank/DDBJ whole genome shotgun (WGS) entry which is preliminary data.</text>
</comment>
<dbReference type="GO" id="GO:0016192">
    <property type="term" value="P:vesicle-mediated transport"/>
    <property type="evidence" value="ECO:0007669"/>
    <property type="project" value="TreeGrafter"/>
</dbReference>
<keyword evidence="7" id="KW-0813">Transport</keyword>
<evidence type="ECO:0000256" key="2">
    <source>
        <dbReference type="ARBA" id="ARBA00004141"/>
    </source>
</evidence>
<dbReference type="InterPro" id="IPR004895">
    <property type="entry name" value="Prenylated_rab_accept_PRA1"/>
</dbReference>
<evidence type="ECO:0000256" key="4">
    <source>
        <dbReference type="ARBA" id="ARBA00022692"/>
    </source>
</evidence>
<proteinExistence type="inferred from homology"/>
<name>A0A4S4CWG9_CAMSN</name>
<dbReference type="PANTHER" id="PTHR19317:SF84">
    <property type="entry name" value="PRA1 FAMILY PROTEIN"/>
    <property type="match status" value="1"/>
</dbReference>
<dbReference type="EMBL" id="SDRB02013807">
    <property type="protein sequence ID" value="THF94007.1"/>
    <property type="molecule type" value="Genomic_DNA"/>
</dbReference>
<dbReference type="AlphaFoldDB" id="A0A4S4CWG9"/>
<reference evidence="8 9" key="1">
    <citation type="journal article" date="2018" name="Proc. Natl. Acad. Sci. U.S.A.">
        <title>Draft genome sequence of Camellia sinensis var. sinensis provides insights into the evolution of the tea genome and tea quality.</title>
        <authorList>
            <person name="Wei C."/>
            <person name="Yang H."/>
            <person name="Wang S."/>
            <person name="Zhao J."/>
            <person name="Liu C."/>
            <person name="Gao L."/>
            <person name="Xia E."/>
            <person name="Lu Y."/>
            <person name="Tai Y."/>
            <person name="She G."/>
            <person name="Sun J."/>
            <person name="Cao H."/>
            <person name="Tong W."/>
            <person name="Gao Q."/>
            <person name="Li Y."/>
            <person name="Deng W."/>
            <person name="Jiang X."/>
            <person name="Wang W."/>
            <person name="Chen Q."/>
            <person name="Zhang S."/>
            <person name="Li H."/>
            <person name="Wu J."/>
            <person name="Wang P."/>
            <person name="Li P."/>
            <person name="Shi C."/>
            <person name="Zheng F."/>
            <person name="Jian J."/>
            <person name="Huang B."/>
            <person name="Shan D."/>
            <person name="Shi M."/>
            <person name="Fang C."/>
            <person name="Yue Y."/>
            <person name="Li F."/>
            <person name="Li D."/>
            <person name="Wei S."/>
            <person name="Han B."/>
            <person name="Jiang C."/>
            <person name="Yin Y."/>
            <person name="Xia T."/>
            <person name="Zhang Z."/>
            <person name="Bennetzen J.L."/>
            <person name="Zhao S."/>
            <person name="Wan X."/>
        </authorList>
    </citation>
    <scope>NUCLEOTIDE SEQUENCE [LARGE SCALE GENOMIC DNA]</scope>
    <source>
        <strain evidence="9">cv. Shuchazao</strain>
        <tissue evidence="8">Leaf</tissue>
    </source>
</reference>
<comment type="function">
    <text evidence="1 7">May be involved in both secretory and endocytic intracellular trafficking in the endosomal/prevacuolar compartments.</text>
</comment>
<sequence length="183" mass="20799">MSSPPNHTSGAGIFPRVRANAQPFFATRRPWRELLGGAPSSRWSSFARPYTLGEATFRLKRNLNYFRVNYAMFMLLILFLGLLWHPISMIVFLLVFAAWLFLYFCRDEPLMVFNRIVDDRAVLIVLSLITIVALVLSRVWLNVLVSVLIGMLVVGLHAVFRVPDDLFLDEEEAANGGLLSVVR</sequence>
<evidence type="ECO:0000256" key="5">
    <source>
        <dbReference type="ARBA" id="ARBA00022989"/>
    </source>
</evidence>
<dbReference type="PANTHER" id="PTHR19317">
    <property type="entry name" value="PRENYLATED RAB ACCEPTOR 1-RELATED"/>
    <property type="match status" value="1"/>
</dbReference>
<dbReference type="GO" id="GO:0005794">
    <property type="term" value="C:Golgi apparatus"/>
    <property type="evidence" value="ECO:0007669"/>
    <property type="project" value="TreeGrafter"/>
</dbReference>
<comment type="subcellular location">
    <subcellularLocation>
        <location evidence="2 7">Membrane</location>
        <topology evidence="2 7">Multi-pass membrane protein</topology>
    </subcellularLocation>
</comment>
<organism evidence="8 9">
    <name type="scientific">Camellia sinensis var. sinensis</name>
    <name type="common">China tea</name>
    <dbReference type="NCBI Taxonomy" id="542762"/>
    <lineage>
        <taxon>Eukaryota</taxon>
        <taxon>Viridiplantae</taxon>
        <taxon>Streptophyta</taxon>
        <taxon>Embryophyta</taxon>
        <taxon>Tracheophyta</taxon>
        <taxon>Spermatophyta</taxon>
        <taxon>Magnoliopsida</taxon>
        <taxon>eudicotyledons</taxon>
        <taxon>Gunneridae</taxon>
        <taxon>Pentapetalae</taxon>
        <taxon>asterids</taxon>
        <taxon>Ericales</taxon>
        <taxon>Theaceae</taxon>
        <taxon>Camellia</taxon>
    </lineage>
</organism>
<accession>A0A4S4CWG9</accession>
<protein>
    <recommendedName>
        <fullName evidence="7">PRA1 family protein</fullName>
    </recommendedName>
</protein>
<dbReference type="GO" id="GO:0016020">
    <property type="term" value="C:membrane"/>
    <property type="evidence" value="ECO:0007669"/>
    <property type="project" value="UniProtKB-SubCell"/>
</dbReference>
<dbReference type="Proteomes" id="UP000306102">
    <property type="component" value="Unassembled WGS sequence"/>
</dbReference>
<dbReference type="STRING" id="542762.A0A4S4CWG9"/>
<gene>
    <name evidence="8" type="ORF">TEA_020416</name>
</gene>
<evidence type="ECO:0000256" key="7">
    <source>
        <dbReference type="RuleBase" id="RU363107"/>
    </source>
</evidence>
<dbReference type="Pfam" id="PF03208">
    <property type="entry name" value="PRA1"/>
    <property type="match status" value="1"/>
</dbReference>
<keyword evidence="5 7" id="KW-1133">Transmembrane helix</keyword>
<evidence type="ECO:0000313" key="9">
    <source>
        <dbReference type="Proteomes" id="UP000306102"/>
    </source>
</evidence>
<evidence type="ECO:0000256" key="3">
    <source>
        <dbReference type="ARBA" id="ARBA00006483"/>
    </source>
</evidence>
<feature type="transmembrane region" description="Helical" evidence="7">
    <location>
        <begin position="65"/>
        <end position="83"/>
    </location>
</feature>